<sequence>MGAIISRFARRFVPKTEVRILMVGLDASGKTTILYKLKLGEIVRTVPTIGICSHKLFTYYDTKMASGLSCSSLVLHIIPLCLDGTGFNVETVMYKNISFTVWDVGGQQKVQALEFAECFHNKLRSRFECLTAKQIRHLWRHYFQSAHGLIFVVDSNDRRRISEARNELHCILSYIELKDAMLLVFANKQDVPDAMPVSEVADKLGLPTLKQRHWYIQSSSATSGRGLYEGLDWLSNSIFNKVLARKLKGFLRVAAHLPRQIGQTEMQLMLSVSSVSPPQQVVCSVSVDEWIPGDLPGNPSG</sequence>
<dbReference type="AlphaFoldDB" id="A0A6N2KDX2"/>
<keyword evidence="3" id="KW-0813">Transport</keyword>
<dbReference type="PANTHER" id="PTHR11711">
    <property type="entry name" value="ADP RIBOSYLATION FACTOR-RELATED"/>
    <property type="match status" value="1"/>
</dbReference>
<keyword evidence="12" id="KW-0460">Magnesium</keyword>
<dbReference type="InterPro" id="IPR006689">
    <property type="entry name" value="Small_GTPase_ARF/SAR"/>
</dbReference>
<dbReference type="FunFam" id="3.40.50.300:FF:003500">
    <property type="entry name" value="ADP-ribosylation factor 1"/>
    <property type="match status" value="1"/>
</dbReference>
<feature type="binding site" evidence="11">
    <location>
        <begin position="24"/>
        <end position="31"/>
    </location>
    <ligand>
        <name>GTP</name>
        <dbReference type="ChEBI" id="CHEBI:37565"/>
    </ligand>
</feature>
<dbReference type="GO" id="GO:0016004">
    <property type="term" value="F:phospholipase activator activity"/>
    <property type="evidence" value="ECO:0007669"/>
    <property type="project" value="UniProtKB-ARBA"/>
</dbReference>
<evidence type="ECO:0000256" key="5">
    <source>
        <dbReference type="ARBA" id="ARBA00022741"/>
    </source>
</evidence>
<keyword evidence="12" id="KW-0479">Metal-binding</keyword>
<dbReference type="GO" id="GO:0016192">
    <property type="term" value="P:vesicle-mediated transport"/>
    <property type="evidence" value="ECO:0007669"/>
    <property type="project" value="UniProtKB-KW"/>
</dbReference>
<dbReference type="InterPro" id="IPR027417">
    <property type="entry name" value="P-loop_NTPase"/>
</dbReference>
<evidence type="ECO:0000256" key="4">
    <source>
        <dbReference type="ARBA" id="ARBA00022707"/>
    </source>
</evidence>
<evidence type="ECO:0000256" key="9">
    <source>
        <dbReference type="ARBA" id="ARBA00023134"/>
    </source>
</evidence>
<keyword evidence="7" id="KW-0653">Protein transport</keyword>
<evidence type="ECO:0000256" key="3">
    <source>
        <dbReference type="ARBA" id="ARBA00022448"/>
    </source>
</evidence>
<dbReference type="GO" id="GO:0046872">
    <property type="term" value="F:metal ion binding"/>
    <property type="evidence" value="ECO:0007669"/>
    <property type="project" value="UniProtKB-KW"/>
</dbReference>
<keyword evidence="6" id="KW-0931">ER-Golgi transport</keyword>
<evidence type="ECO:0000256" key="12">
    <source>
        <dbReference type="PIRSR" id="PIRSR606689-2"/>
    </source>
</evidence>
<evidence type="ECO:0000256" key="11">
    <source>
        <dbReference type="PIRSR" id="PIRSR606689-1"/>
    </source>
</evidence>
<accession>A0A6N2KDX2</accession>
<dbReference type="Pfam" id="PF00025">
    <property type="entry name" value="Arf"/>
    <property type="match status" value="3"/>
</dbReference>
<evidence type="ECO:0000256" key="6">
    <source>
        <dbReference type="ARBA" id="ARBA00022892"/>
    </source>
</evidence>
<protein>
    <recommendedName>
        <fullName evidence="14">ADP-ribosylation factor</fullName>
    </recommendedName>
</protein>
<dbReference type="PROSITE" id="PS51417">
    <property type="entry name" value="ARF"/>
    <property type="match status" value="1"/>
</dbReference>
<name>A0A6N2KDX2_SALVM</name>
<dbReference type="Gene3D" id="3.40.50.300">
    <property type="entry name" value="P-loop containing nucleotide triphosphate hydrolases"/>
    <property type="match status" value="2"/>
</dbReference>
<dbReference type="SUPFAM" id="SSF52540">
    <property type="entry name" value="P-loop containing nucleoside triphosphate hydrolases"/>
    <property type="match status" value="1"/>
</dbReference>
<organism evidence="13">
    <name type="scientific">Salix viminalis</name>
    <name type="common">Common osier</name>
    <name type="synonym">Basket willow</name>
    <dbReference type="NCBI Taxonomy" id="40686"/>
    <lineage>
        <taxon>Eukaryota</taxon>
        <taxon>Viridiplantae</taxon>
        <taxon>Streptophyta</taxon>
        <taxon>Embryophyta</taxon>
        <taxon>Tracheophyta</taxon>
        <taxon>Spermatophyta</taxon>
        <taxon>Magnoliopsida</taxon>
        <taxon>eudicotyledons</taxon>
        <taxon>Gunneridae</taxon>
        <taxon>Pentapetalae</taxon>
        <taxon>rosids</taxon>
        <taxon>fabids</taxon>
        <taxon>Malpighiales</taxon>
        <taxon>Salicaceae</taxon>
        <taxon>Saliceae</taxon>
        <taxon>Salix</taxon>
    </lineage>
</organism>
<evidence type="ECO:0000313" key="13">
    <source>
        <dbReference type="EMBL" id="VFU26233.1"/>
    </source>
</evidence>
<dbReference type="EMBL" id="CAADRP010000280">
    <property type="protein sequence ID" value="VFU26233.1"/>
    <property type="molecule type" value="Genomic_DNA"/>
</dbReference>
<evidence type="ECO:0008006" key="14">
    <source>
        <dbReference type="Google" id="ProtNLM"/>
    </source>
</evidence>
<dbReference type="GO" id="GO:0003924">
    <property type="term" value="F:GTPase activity"/>
    <property type="evidence" value="ECO:0007669"/>
    <property type="project" value="InterPro"/>
</dbReference>
<evidence type="ECO:0000256" key="10">
    <source>
        <dbReference type="ARBA" id="ARBA00023288"/>
    </source>
</evidence>
<dbReference type="GO" id="GO:0005525">
    <property type="term" value="F:GTP binding"/>
    <property type="evidence" value="ECO:0007669"/>
    <property type="project" value="UniProtKB-KW"/>
</dbReference>
<keyword evidence="8" id="KW-0333">Golgi apparatus</keyword>
<keyword evidence="9 11" id="KW-0342">GTP-binding</keyword>
<keyword evidence="4" id="KW-0519">Myristate</keyword>
<keyword evidence="10" id="KW-0449">Lipoprotein</keyword>
<gene>
    <name evidence="13" type="ORF">SVIM_LOCUS67115</name>
</gene>
<evidence type="ECO:0000256" key="1">
    <source>
        <dbReference type="ARBA" id="ARBA00004555"/>
    </source>
</evidence>
<dbReference type="GO" id="GO:0005794">
    <property type="term" value="C:Golgi apparatus"/>
    <property type="evidence" value="ECO:0007669"/>
    <property type="project" value="UniProtKB-SubCell"/>
</dbReference>
<feature type="binding site" evidence="11">
    <location>
        <begin position="187"/>
        <end position="190"/>
    </location>
    <ligand>
        <name>GTP</name>
        <dbReference type="ChEBI" id="CHEBI:37565"/>
    </ligand>
</feature>
<feature type="binding site" evidence="12">
    <location>
        <position position="31"/>
    </location>
    <ligand>
        <name>Mg(2+)</name>
        <dbReference type="ChEBI" id="CHEBI:18420"/>
    </ligand>
</feature>
<evidence type="ECO:0000256" key="7">
    <source>
        <dbReference type="ARBA" id="ARBA00022927"/>
    </source>
</evidence>
<comment type="subcellular location">
    <subcellularLocation>
        <location evidence="1">Golgi apparatus</location>
    </subcellularLocation>
</comment>
<reference evidence="13" key="1">
    <citation type="submission" date="2019-03" db="EMBL/GenBank/DDBJ databases">
        <authorList>
            <person name="Mank J."/>
            <person name="Almeida P."/>
        </authorList>
    </citation>
    <scope>NUCLEOTIDE SEQUENCE</scope>
    <source>
        <strain evidence="13">78183</strain>
    </source>
</reference>
<proteinExistence type="inferred from homology"/>
<dbReference type="SMART" id="SM00177">
    <property type="entry name" value="ARF"/>
    <property type="match status" value="1"/>
</dbReference>
<comment type="similarity">
    <text evidence="2">Belongs to the small GTPase superfamily. Arf family.</text>
</comment>
<dbReference type="InterPro" id="IPR024156">
    <property type="entry name" value="Small_GTPase_ARF"/>
</dbReference>
<evidence type="ECO:0000256" key="8">
    <source>
        <dbReference type="ARBA" id="ARBA00023034"/>
    </source>
</evidence>
<evidence type="ECO:0000256" key="2">
    <source>
        <dbReference type="ARBA" id="ARBA00010290"/>
    </source>
</evidence>
<dbReference type="GO" id="GO:0015031">
    <property type="term" value="P:protein transport"/>
    <property type="evidence" value="ECO:0007669"/>
    <property type="project" value="UniProtKB-KW"/>
</dbReference>
<keyword evidence="5 11" id="KW-0547">Nucleotide-binding</keyword>
<dbReference type="SMART" id="SM00178">
    <property type="entry name" value="SAR"/>
    <property type="match status" value="1"/>
</dbReference>
<feature type="binding site" evidence="11">
    <location>
        <position position="106"/>
    </location>
    <ligand>
        <name>GTP</name>
        <dbReference type="ChEBI" id="CHEBI:37565"/>
    </ligand>
</feature>